<proteinExistence type="predicted"/>
<dbReference type="Proteomes" id="UP000186609">
    <property type="component" value="Chromosome"/>
</dbReference>
<dbReference type="KEGG" id="rhy:RD110_25580"/>
<name>A0A1P8K2E3_9BURK</name>
<dbReference type="Pfam" id="PF07103">
    <property type="entry name" value="DUF1365"/>
    <property type="match status" value="1"/>
</dbReference>
<dbReference type="OrthoDB" id="9778801at2"/>
<sequence>MTAAAPLIGFGQVRHTRLRPTPHAFQYPTYFLMLPLRAMARQGAGALAVNRRALLSFHDSDHGDGRGPAQGGALGWIESLLQDHGITDADGEIWLHCYPRVLGYCFKPVSFWHCHAADGSLRAIVAEVNNTFGERHCYLLDRPKLGAELVADKVFHVSPFCDVVGRYRFRFMRREHDGAEQLVARVEHDDASGPLILTSVSGRLEPITPASLRHAFWRYPAMSFGVMARIHWQAFALWRKRLPFFRKPALPESFVTR</sequence>
<dbReference type="PANTHER" id="PTHR33973:SF4">
    <property type="entry name" value="OS07G0153300 PROTEIN"/>
    <property type="match status" value="1"/>
</dbReference>
<accession>A0A1P8K2E3</accession>
<dbReference type="EMBL" id="CP019236">
    <property type="protein sequence ID" value="APW40157.1"/>
    <property type="molecule type" value="Genomic_DNA"/>
</dbReference>
<dbReference type="PANTHER" id="PTHR33973">
    <property type="entry name" value="OS07G0153300 PROTEIN"/>
    <property type="match status" value="1"/>
</dbReference>
<dbReference type="AlphaFoldDB" id="A0A1P8K2E3"/>
<dbReference type="InterPro" id="IPR010775">
    <property type="entry name" value="DUF1365"/>
</dbReference>
<protein>
    <submittedName>
        <fullName evidence="1">DUF1365 domain-containing protein</fullName>
    </submittedName>
</protein>
<evidence type="ECO:0000313" key="2">
    <source>
        <dbReference type="Proteomes" id="UP000186609"/>
    </source>
</evidence>
<organism evidence="1 2">
    <name type="scientific">Rhodoferax koreensis</name>
    <dbReference type="NCBI Taxonomy" id="1842727"/>
    <lineage>
        <taxon>Bacteria</taxon>
        <taxon>Pseudomonadati</taxon>
        <taxon>Pseudomonadota</taxon>
        <taxon>Betaproteobacteria</taxon>
        <taxon>Burkholderiales</taxon>
        <taxon>Comamonadaceae</taxon>
        <taxon>Rhodoferax</taxon>
    </lineage>
</organism>
<evidence type="ECO:0000313" key="1">
    <source>
        <dbReference type="EMBL" id="APW40157.1"/>
    </source>
</evidence>
<gene>
    <name evidence="1" type="ORF">RD110_25580</name>
</gene>
<reference evidence="1 2" key="1">
    <citation type="submission" date="2017-01" db="EMBL/GenBank/DDBJ databases">
        <authorList>
            <person name="Mah S.A."/>
            <person name="Swanson W.J."/>
            <person name="Moy G.W."/>
            <person name="Vacquier V.D."/>
        </authorList>
    </citation>
    <scope>NUCLEOTIDE SEQUENCE [LARGE SCALE GENOMIC DNA]</scope>
    <source>
        <strain evidence="1 2">DCY110</strain>
    </source>
</reference>
<dbReference type="RefSeq" id="WP_076203545.1">
    <property type="nucleotide sequence ID" value="NZ_CP019236.1"/>
</dbReference>
<dbReference type="STRING" id="1842727.RD110_25580"/>
<keyword evidence="2" id="KW-1185">Reference proteome</keyword>